<keyword evidence="3" id="KW-1185">Reference proteome</keyword>
<evidence type="ECO:0000313" key="2">
    <source>
        <dbReference type="EMBL" id="RZT96663.1"/>
    </source>
</evidence>
<dbReference type="AlphaFoldDB" id="A0A4Q7VKC5"/>
<proteinExistence type="predicted"/>
<evidence type="ECO:0000256" key="1">
    <source>
        <dbReference type="SAM" id="MobiDB-lite"/>
    </source>
</evidence>
<dbReference type="RefSeq" id="WP_130306668.1">
    <property type="nucleotide sequence ID" value="NZ_SHKN01000001.1"/>
</dbReference>
<dbReference type="EMBL" id="SHKN01000001">
    <property type="protein sequence ID" value="RZT96663.1"/>
    <property type="molecule type" value="Genomic_DNA"/>
</dbReference>
<comment type="caution">
    <text evidence="2">The sequence shown here is derived from an EMBL/GenBank/DDBJ whole genome shotgun (WGS) entry which is preliminary data.</text>
</comment>
<sequence length="312" mass="34842">MMKEKAWKISKFVLLGLAVIVVCVLLLLQCPGDKTARKTDDNPSVVETVTERPAETRKQDVSDPPHVVESVKKMPKTNMPTSFVGKKPAHKTNKSLNRKKNLSYLPDQTDELMEKSKKPKDVEALAEEVKILSEKVDVLWDKVRALLEKVEAVLKKKKMDPPAVVVGNLDAEKKEIQTDSEVIFKYPVHVMSGGISTYKDWTPYGFQGSYAYRVSKYFSLGLQGNAFFKEGKFQADRSIYVGFRVNFHIFPLLVKNSNFDLYAGSSIGAGRDDAVATFETMGCLGASYDFSRRLGIFAEAGNIGVLGLRVKF</sequence>
<protein>
    <submittedName>
        <fullName evidence="2">Uncharacterized protein</fullName>
    </submittedName>
</protein>
<feature type="region of interest" description="Disordered" evidence="1">
    <location>
        <begin position="35"/>
        <end position="66"/>
    </location>
</feature>
<name>A0A4Q7VKC5_9BACT</name>
<dbReference type="Proteomes" id="UP000293562">
    <property type="component" value="Unassembled WGS sequence"/>
</dbReference>
<dbReference type="OrthoDB" id="1150526at2"/>
<gene>
    <name evidence="2" type="ORF">EV201_1304</name>
</gene>
<organism evidence="2 3">
    <name type="scientific">Ancylomarina subtilis</name>
    <dbReference type="NCBI Taxonomy" id="1639035"/>
    <lineage>
        <taxon>Bacteria</taxon>
        <taxon>Pseudomonadati</taxon>
        <taxon>Bacteroidota</taxon>
        <taxon>Bacteroidia</taxon>
        <taxon>Marinilabiliales</taxon>
        <taxon>Marinifilaceae</taxon>
        <taxon>Ancylomarina</taxon>
    </lineage>
</organism>
<reference evidence="2 3" key="1">
    <citation type="submission" date="2019-02" db="EMBL/GenBank/DDBJ databases">
        <title>Genomic Encyclopedia of Type Strains, Phase IV (KMG-IV): sequencing the most valuable type-strain genomes for metagenomic binning, comparative biology and taxonomic classification.</title>
        <authorList>
            <person name="Goeker M."/>
        </authorList>
    </citation>
    <scope>NUCLEOTIDE SEQUENCE [LARGE SCALE GENOMIC DNA]</scope>
    <source>
        <strain evidence="2 3">DSM 28825</strain>
    </source>
</reference>
<accession>A0A4Q7VKC5</accession>
<feature type="compositionally biased region" description="Basic and acidic residues" evidence="1">
    <location>
        <begin position="49"/>
        <end position="63"/>
    </location>
</feature>
<evidence type="ECO:0000313" key="3">
    <source>
        <dbReference type="Proteomes" id="UP000293562"/>
    </source>
</evidence>